<dbReference type="PROSITE" id="PS50006">
    <property type="entry name" value="FHA_DOMAIN"/>
    <property type="match status" value="1"/>
</dbReference>
<feature type="domain" description="FHA" evidence="3">
    <location>
        <begin position="75"/>
        <end position="124"/>
    </location>
</feature>
<proteinExistence type="predicted"/>
<dbReference type="CDD" id="cd00060">
    <property type="entry name" value="FHA"/>
    <property type="match status" value="1"/>
</dbReference>
<reference evidence="5" key="1">
    <citation type="submission" date="2015-08" db="EMBL/GenBank/DDBJ databases">
        <authorList>
            <person name="Kim K.M."/>
        </authorList>
    </citation>
    <scope>NUCLEOTIDE SEQUENCE [LARGE SCALE GENOMIC DNA]</scope>
    <source>
        <strain evidence="5">KCTC 23892</strain>
    </source>
</reference>
<dbReference type="SMART" id="SM00240">
    <property type="entry name" value="FHA"/>
    <property type="match status" value="1"/>
</dbReference>
<keyword evidence="5" id="KW-1185">Reference proteome</keyword>
<keyword evidence="2" id="KW-1133">Transmembrane helix</keyword>
<dbReference type="RefSeq" id="WP_068989378.1">
    <property type="nucleotide sequence ID" value="NZ_CP012418.1"/>
</dbReference>
<dbReference type="InterPro" id="IPR032030">
    <property type="entry name" value="YscD_cytoplasmic_dom"/>
</dbReference>
<gene>
    <name evidence="4" type="ORF">KS2013_543</name>
</gene>
<dbReference type="InterPro" id="IPR000253">
    <property type="entry name" value="FHA_dom"/>
</dbReference>
<evidence type="ECO:0000313" key="4">
    <source>
        <dbReference type="EMBL" id="AOE49267.1"/>
    </source>
</evidence>
<feature type="region of interest" description="Disordered" evidence="1">
    <location>
        <begin position="1"/>
        <end position="27"/>
    </location>
</feature>
<dbReference type="SUPFAM" id="SSF49879">
    <property type="entry name" value="SMAD/FHA domain"/>
    <property type="match status" value="1"/>
</dbReference>
<protein>
    <submittedName>
        <fullName evidence="4">FHA domain containing protein</fullName>
    </submittedName>
</protein>
<evidence type="ECO:0000259" key="3">
    <source>
        <dbReference type="PROSITE" id="PS50006"/>
    </source>
</evidence>
<dbReference type="EMBL" id="CP012418">
    <property type="protein sequence ID" value="AOE49267.1"/>
    <property type="molecule type" value="Genomic_DNA"/>
</dbReference>
<organism evidence="4 5">
    <name type="scientific">Kangiella sediminilitoris</name>
    <dbReference type="NCBI Taxonomy" id="1144748"/>
    <lineage>
        <taxon>Bacteria</taxon>
        <taxon>Pseudomonadati</taxon>
        <taxon>Pseudomonadota</taxon>
        <taxon>Gammaproteobacteria</taxon>
        <taxon>Kangiellales</taxon>
        <taxon>Kangiellaceae</taxon>
        <taxon>Kangiella</taxon>
    </lineage>
</organism>
<dbReference type="KEGG" id="ksd:KS2013_543"/>
<dbReference type="OrthoDB" id="151099at2"/>
<keyword evidence="2" id="KW-0472">Membrane</keyword>
<sequence length="184" mass="20056">MSSQDPSKNKPAQNKGYREDKAGPQGTLVFDSKEVDRMIAAEIQKLEDDGTKVPALLATTKPHAGQTFILNYGKNVIGRGKGNGVTIYDPAASSTHAQITYYNGEWKILNLLSSNGTIVNGEKVSERELSFGDKIQVGHTEFLFTLVDAQETDDEDQGEINWMLVGSLGIAAVLLIGVLIWLFL</sequence>
<dbReference type="Proteomes" id="UP000094147">
    <property type="component" value="Chromosome"/>
</dbReference>
<feature type="compositionally biased region" description="Polar residues" evidence="1">
    <location>
        <begin position="1"/>
        <end position="12"/>
    </location>
</feature>
<evidence type="ECO:0000256" key="1">
    <source>
        <dbReference type="SAM" id="MobiDB-lite"/>
    </source>
</evidence>
<name>A0A1B3B8Z0_9GAMM</name>
<dbReference type="Gene3D" id="2.60.200.20">
    <property type="match status" value="1"/>
</dbReference>
<keyword evidence="2" id="KW-0812">Transmembrane</keyword>
<dbReference type="Pfam" id="PF16697">
    <property type="entry name" value="Yop-YscD_cpl"/>
    <property type="match status" value="1"/>
</dbReference>
<accession>A0A1B3B8Z0</accession>
<dbReference type="STRING" id="1144748.KS2013_543"/>
<evidence type="ECO:0000313" key="5">
    <source>
        <dbReference type="Proteomes" id="UP000094147"/>
    </source>
</evidence>
<dbReference type="InterPro" id="IPR008984">
    <property type="entry name" value="SMAD_FHA_dom_sf"/>
</dbReference>
<feature type="transmembrane region" description="Helical" evidence="2">
    <location>
        <begin position="162"/>
        <end position="183"/>
    </location>
</feature>
<dbReference type="AlphaFoldDB" id="A0A1B3B8Z0"/>
<evidence type="ECO:0000256" key="2">
    <source>
        <dbReference type="SAM" id="Phobius"/>
    </source>
</evidence>